<feature type="domain" description="GPI inositol-deacylase PGAP1-like alpha/beta" evidence="11">
    <location>
        <begin position="75"/>
        <end position="291"/>
    </location>
</feature>
<dbReference type="EMBL" id="BFAD01000002">
    <property type="protein sequence ID" value="GBE79854.1"/>
    <property type="molecule type" value="Genomic_DNA"/>
</dbReference>
<evidence type="ECO:0000259" key="11">
    <source>
        <dbReference type="Pfam" id="PF07819"/>
    </source>
</evidence>
<evidence type="ECO:0000256" key="3">
    <source>
        <dbReference type="ARBA" id="ARBA00022448"/>
    </source>
</evidence>
<dbReference type="InterPro" id="IPR039529">
    <property type="entry name" value="PGAP1/BST1"/>
</dbReference>
<dbReference type="GO" id="GO:0050185">
    <property type="term" value="F:phosphatidylinositol deacylase activity"/>
    <property type="evidence" value="ECO:0007669"/>
    <property type="project" value="TreeGrafter"/>
</dbReference>
<accession>A0A401GCF8</accession>
<dbReference type="InterPro" id="IPR029058">
    <property type="entry name" value="AB_hydrolase_fold"/>
</dbReference>
<dbReference type="AlphaFoldDB" id="A0A401GCF8"/>
<dbReference type="Proteomes" id="UP000287166">
    <property type="component" value="Unassembled WGS sequence"/>
</dbReference>
<evidence type="ECO:0000259" key="12">
    <source>
        <dbReference type="Pfam" id="PF25140"/>
    </source>
</evidence>
<evidence type="ECO:0000313" key="14">
    <source>
        <dbReference type="Proteomes" id="UP000287166"/>
    </source>
</evidence>
<feature type="transmembrane region" description="Helical" evidence="10">
    <location>
        <begin position="678"/>
        <end position="703"/>
    </location>
</feature>
<evidence type="ECO:0000256" key="8">
    <source>
        <dbReference type="ARBA" id="ARBA00022989"/>
    </source>
</evidence>
<dbReference type="PANTHER" id="PTHR15495">
    <property type="entry name" value="NEGATIVE REGULATOR OF VESICLE FORMATION-RELATED"/>
    <property type="match status" value="1"/>
</dbReference>
<evidence type="ECO:0000256" key="7">
    <source>
        <dbReference type="ARBA" id="ARBA00022927"/>
    </source>
</evidence>
<comment type="similarity">
    <text evidence="2 10">Belongs to the GPI inositol-deacylase family.</text>
</comment>
<reference evidence="13 14" key="1">
    <citation type="journal article" date="2018" name="Sci. Rep.">
        <title>Genome sequence of the cauliflower mushroom Sparassis crispa (Hanabiratake) and its association with beneficial usage.</title>
        <authorList>
            <person name="Kiyama R."/>
            <person name="Furutani Y."/>
            <person name="Kawaguchi K."/>
            <person name="Nakanishi T."/>
        </authorList>
    </citation>
    <scope>NUCLEOTIDE SEQUENCE [LARGE SCALE GENOMIC DNA]</scope>
</reference>
<keyword evidence="4 10" id="KW-0812">Transmembrane</keyword>
<keyword evidence="14" id="KW-1185">Reference proteome</keyword>
<dbReference type="GeneID" id="38776771"/>
<protein>
    <recommendedName>
        <fullName evidence="10">GPI inositol-deacylase</fullName>
        <ecNumber evidence="10">3.1.-.-</ecNumber>
    </recommendedName>
</protein>
<feature type="transmembrane region" description="Helical" evidence="10">
    <location>
        <begin position="724"/>
        <end position="753"/>
    </location>
</feature>
<sequence>MTRLLVSIGLFSVLSTALLYLAGVDIVQTLSPQGCRMSWMSPSYVLQSAFDLQWSPLAKRYSLWLYREVGWEPNELHGSPVLFIPGNAGSSHQVRSIASSATRQFYTSPYQLSSEFSSSLYKPLDFFTLEFNEDLSAFHGPTLDAEKNYASAAVAYILTLYPSNTTITVLGHSMGGIVASALLPHPNISAIITMSTPHTLPPARFDRRVDTIYAENQVRLADDPTPILSLCGGATDLMVPSESCILPSEGELVYRRSVFTSALEGSWTGVGHREMVWCHQVRWRVARAALELQVASTPSERGAVLDTWIRDGHRLSPAISLGSDILDLNIEPAHEVVAAGQRLLVRDPRGSRMYFLPMPARTSKFVLYVSRGSILSISPRAAIPLSVSVFLCGGEATCTPLHPTSLKLVPSPVPGLPFPVPREGADESEGVVVFEADAVVGEAVAVKVENGDGRGWVVGEFIPANIVTSEVGMFGILFSTVSISLPEDTLYSQISFPILLSSSLIVYQLTPVSVPEKSCKDVLLSPILQHTSHPSETHYYPLHPSARPILLHSHASGPFISRPARGFTLTIFSSGENACNINRLKIRFSWWGTLGRWGVRYGTAAASWSVGVVALVIFHAWSLTDASGRTPSVSLALSHFAHQRLPQLLFLSLAISFLPLPSGFWLGNVGELFLVPLAPLLLLIVTGLVCLTWGMLTVLVSLFNKVTSVFRKPREDTGSRTNALLSMALVCLLIFILVPWQVAFLGCYVYHFYTCVARLPRTPDASPASPSTPVTADMTPVGNGAPPTRLVAELSVQSQHEYLLLLMTWLLPLAAPILAVWVRTLATAGIMARWDADHNVFCVAPFLVAVEFASVGGSLFQRPFSGIYAFSPRWGMLVLAAVAFLVGPRSTYLVFEVASVVVGIPVLLRLASWDLLGRSQCL</sequence>
<dbReference type="InterPro" id="IPR056824">
    <property type="entry name" value="PGAP1_TMD"/>
</dbReference>
<feature type="transmembrane region" description="Helical" evidence="10">
    <location>
        <begin position="802"/>
        <end position="826"/>
    </location>
</feature>
<evidence type="ECO:0000256" key="5">
    <source>
        <dbReference type="ARBA" id="ARBA00022801"/>
    </source>
</evidence>
<feature type="transmembrane region" description="Helical" evidence="10">
    <location>
        <begin position="605"/>
        <end position="624"/>
    </location>
</feature>
<dbReference type="STRING" id="139825.A0A401GCF8"/>
<keyword evidence="9 10" id="KW-0472">Membrane</keyword>
<dbReference type="Pfam" id="PF25140">
    <property type="entry name" value="PGAP1_TMD"/>
    <property type="match status" value="1"/>
</dbReference>
<feature type="transmembrane region" description="Helical" evidence="10">
    <location>
        <begin position="838"/>
        <end position="860"/>
    </location>
</feature>
<evidence type="ECO:0000256" key="6">
    <source>
        <dbReference type="ARBA" id="ARBA00022824"/>
    </source>
</evidence>
<dbReference type="GO" id="GO:0015031">
    <property type="term" value="P:protein transport"/>
    <property type="evidence" value="ECO:0007669"/>
    <property type="project" value="UniProtKB-KW"/>
</dbReference>
<dbReference type="Pfam" id="PF07819">
    <property type="entry name" value="PGAP1"/>
    <property type="match status" value="1"/>
</dbReference>
<dbReference type="OrthoDB" id="348976at2759"/>
<keyword evidence="7 10" id="KW-0653">Protein transport</keyword>
<evidence type="ECO:0000256" key="2">
    <source>
        <dbReference type="ARBA" id="ARBA00006931"/>
    </source>
</evidence>
<evidence type="ECO:0000313" key="13">
    <source>
        <dbReference type="EMBL" id="GBE79854.1"/>
    </source>
</evidence>
<dbReference type="EC" id="3.1.-.-" evidence="10"/>
<feature type="domain" description="GPI inositol-deacylase transmembrane" evidence="12">
    <location>
        <begin position="671"/>
        <end position="903"/>
    </location>
</feature>
<dbReference type="InParanoid" id="A0A401GCF8"/>
<dbReference type="InterPro" id="IPR012908">
    <property type="entry name" value="PGAP1-ab_dom-like"/>
</dbReference>
<evidence type="ECO:0000256" key="1">
    <source>
        <dbReference type="ARBA" id="ARBA00004477"/>
    </source>
</evidence>
<feature type="transmembrane region" description="Helical" evidence="10">
    <location>
        <begin position="893"/>
        <end position="912"/>
    </location>
</feature>
<dbReference type="Gene3D" id="3.40.50.1820">
    <property type="entry name" value="alpha/beta hydrolase"/>
    <property type="match status" value="1"/>
</dbReference>
<evidence type="ECO:0000256" key="9">
    <source>
        <dbReference type="ARBA" id="ARBA00023136"/>
    </source>
</evidence>
<name>A0A401GCF8_9APHY</name>
<dbReference type="PANTHER" id="PTHR15495:SF7">
    <property type="entry name" value="GPI INOSITOL-DEACYLASE"/>
    <property type="match status" value="1"/>
</dbReference>
<keyword evidence="6 10" id="KW-0256">Endoplasmic reticulum</keyword>
<dbReference type="SUPFAM" id="SSF53474">
    <property type="entry name" value="alpha/beta-Hydrolases"/>
    <property type="match status" value="1"/>
</dbReference>
<dbReference type="FunCoup" id="A0A401GCF8">
    <property type="interactions" value="164"/>
</dbReference>
<keyword evidence="5 10" id="KW-0378">Hydrolase</keyword>
<dbReference type="GO" id="GO:0005789">
    <property type="term" value="C:endoplasmic reticulum membrane"/>
    <property type="evidence" value="ECO:0007669"/>
    <property type="project" value="UniProtKB-SubCell"/>
</dbReference>
<evidence type="ECO:0000256" key="10">
    <source>
        <dbReference type="RuleBase" id="RU365011"/>
    </source>
</evidence>
<gene>
    <name evidence="13" type="ORF">SCP_0210560</name>
</gene>
<evidence type="ECO:0000256" key="4">
    <source>
        <dbReference type="ARBA" id="ARBA00022692"/>
    </source>
</evidence>
<dbReference type="GO" id="GO:0006505">
    <property type="term" value="P:GPI anchor metabolic process"/>
    <property type="evidence" value="ECO:0007669"/>
    <property type="project" value="TreeGrafter"/>
</dbReference>
<dbReference type="GO" id="GO:0006888">
    <property type="term" value="P:endoplasmic reticulum to Golgi vesicle-mediated transport"/>
    <property type="evidence" value="ECO:0007669"/>
    <property type="project" value="TreeGrafter"/>
</dbReference>
<dbReference type="RefSeq" id="XP_027610767.1">
    <property type="nucleotide sequence ID" value="XM_027754966.1"/>
</dbReference>
<keyword evidence="3 10" id="KW-0813">Transport</keyword>
<proteinExistence type="inferred from homology"/>
<comment type="caution">
    <text evidence="13">The sequence shown here is derived from an EMBL/GenBank/DDBJ whole genome shotgun (WGS) entry which is preliminary data.</text>
</comment>
<organism evidence="13 14">
    <name type="scientific">Sparassis crispa</name>
    <dbReference type="NCBI Taxonomy" id="139825"/>
    <lineage>
        <taxon>Eukaryota</taxon>
        <taxon>Fungi</taxon>
        <taxon>Dikarya</taxon>
        <taxon>Basidiomycota</taxon>
        <taxon>Agaricomycotina</taxon>
        <taxon>Agaricomycetes</taxon>
        <taxon>Polyporales</taxon>
        <taxon>Sparassidaceae</taxon>
        <taxon>Sparassis</taxon>
    </lineage>
</organism>
<feature type="transmembrane region" description="Helical" evidence="10">
    <location>
        <begin position="866"/>
        <end position="886"/>
    </location>
</feature>
<keyword evidence="8 10" id="KW-1133">Transmembrane helix</keyword>
<comment type="subcellular location">
    <subcellularLocation>
        <location evidence="1">Endoplasmic reticulum membrane</location>
        <topology evidence="1">Multi-pass membrane protein</topology>
    </subcellularLocation>
</comment>
<comment type="function">
    <text evidence="10">Involved in inositol deacylation of GPI-anchored proteins which plays important roles in the quality control and ER-associated degradation of GPI-anchored proteins.</text>
</comment>
<feature type="transmembrane region" description="Helical" evidence="10">
    <location>
        <begin position="645"/>
        <end position="666"/>
    </location>
</feature>